<sequence length="99" mass="10456">MSIISSAAFPSWTLTFLEVIPLSIPSATSCSARARTRFAVHPLRILSKRGIRSSLLLVTKPTFMLEPSATKPSSSSQMPVNPPFSSPSTLPAGAGKDGL</sequence>
<dbReference type="AlphaFoldDB" id="J3LBN8"/>
<dbReference type="Gramene" id="OB02G20550.1">
    <property type="protein sequence ID" value="OB02G20550.1"/>
    <property type="gene ID" value="OB02G20550"/>
</dbReference>
<organism evidence="2">
    <name type="scientific">Oryza brachyantha</name>
    <name type="common">malo sina</name>
    <dbReference type="NCBI Taxonomy" id="4533"/>
    <lineage>
        <taxon>Eukaryota</taxon>
        <taxon>Viridiplantae</taxon>
        <taxon>Streptophyta</taxon>
        <taxon>Embryophyta</taxon>
        <taxon>Tracheophyta</taxon>
        <taxon>Spermatophyta</taxon>
        <taxon>Magnoliopsida</taxon>
        <taxon>Liliopsida</taxon>
        <taxon>Poales</taxon>
        <taxon>Poaceae</taxon>
        <taxon>BOP clade</taxon>
        <taxon>Oryzoideae</taxon>
        <taxon>Oryzeae</taxon>
        <taxon>Oryzinae</taxon>
        <taxon>Oryza</taxon>
    </lineage>
</organism>
<proteinExistence type="predicted"/>
<name>J3LBN8_ORYBR</name>
<evidence type="ECO:0000256" key="1">
    <source>
        <dbReference type="SAM" id="MobiDB-lite"/>
    </source>
</evidence>
<keyword evidence="3" id="KW-1185">Reference proteome</keyword>
<dbReference type="EnsemblPlants" id="OB02G20550.1">
    <property type="protein sequence ID" value="OB02G20550.1"/>
    <property type="gene ID" value="OB02G20550"/>
</dbReference>
<reference evidence="2" key="1">
    <citation type="submission" date="2013-04" db="UniProtKB">
        <authorList>
            <consortium name="EnsemblPlants"/>
        </authorList>
    </citation>
    <scope>IDENTIFICATION</scope>
</reference>
<feature type="compositionally biased region" description="Polar residues" evidence="1">
    <location>
        <begin position="70"/>
        <end position="79"/>
    </location>
</feature>
<dbReference type="Proteomes" id="UP000006038">
    <property type="component" value="Unassembled WGS sequence"/>
</dbReference>
<dbReference type="HOGENOM" id="CLU_2324124_0_0_1"/>
<feature type="region of interest" description="Disordered" evidence="1">
    <location>
        <begin position="67"/>
        <end position="99"/>
    </location>
</feature>
<protein>
    <submittedName>
        <fullName evidence="2">Uncharacterized protein</fullName>
    </submittedName>
</protein>
<accession>J3LBN8</accession>
<evidence type="ECO:0000313" key="3">
    <source>
        <dbReference type="Proteomes" id="UP000006038"/>
    </source>
</evidence>
<evidence type="ECO:0000313" key="2">
    <source>
        <dbReference type="EnsemblPlants" id="OB02G20550.1"/>
    </source>
</evidence>